<dbReference type="RefSeq" id="XP_056767473.1">
    <property type="nucleotide sequence ID" value="XM_056908855.1"/>
</dbReference>
<dbReference type="SMART" id="SM00248">
    <property type="entry name" value="ANK"/>
    <property type="match status" value="6"/>
</dbReference>
<dbReference type="InterPro" id="IPR036770">
    <property type="entry name" value="Ankyrin_rpt-contain_sf"/>
</dbReference>
<evidence type="ECO:0000256" key="1">
    <source>
        <dbReference type="ARBA" id="ARBA00022737"/>
    </source>
</evidence>
<proteinExistence type="predicted"/>
<gene>
    <name evidence="4" type="ORF">N7458_005473</name>
</gene>
<dbReference type="InterPro" id="IPR027417">
    <property type="entry name" value="P-loop_NTPase"/>
</dbReference>
<dbReference type="PROSITE" id="PS50088">
    <property type="entry name" value="ANK_REPEAT"/>
    <property type="match status" value="4"/>
</dbReference>
<dbReference type="Proteomes" id="UP001213681">
    <property type="component" value="Unassembled WGS sequence"/>
</dbReference>
<reference evidence="4" key="2">
    <citation type="journal article" date="2023" name="IMA Fungus">
        <title>Comparative genomic study of the Penicillium genus elucidates a diverse pangenome and 15 lateral gene transfer events.</title>
        <authorList>
            <person name="Petersen C."/>
            <person name="Sorensen T."/>
            <person name="Nielsen M.R."/>
            <person name="Sondergaard T.E."/>
            <person name="Sorensen J.L."/>
            <person name="Fitzpatrick D.A."/>
            <person name="Frisvad J.C."/>
            <person name="Nielsen K.L."/>
        </authorList>
    </citation>
    <scope>NUCLEOTIDE SEQUENCE</scope>
    <source>
        <strain evidence="4">IBT 16125</strain>
    </source>
</reference>
<protein>
    <submittedName>
        <fullName evidence="4">Ankyrin repeat-containing domain protein</fullName>
    </submittedName>
</protein>
<comment type="caution">
    <text evidence="4">The sequence shown here is derived from an EMBL/GenBank/DDBJ whole genome shotgun (WGS) entry which is preliminary data.</text>
</comment>
<dbReference type="AlphaFoldDB" id="A0AAD6C833"/>
<dbReference type="PANTHER" id="PTHR10039">
    <property type="entry name" value="AMELOGENIN"/>
    <property type="match status" value="1"/>
</dbReference>
<evidence type="ECO:0000259" key="3">
    <source>
        <dbReference type="Pfam" id="PF24883"/>
    </source>
</evidence>
<accession>A0AAD6C833</accession>
<keyword evidence="2" id="KW-0040">ANK repeat</keyword>
<evidence type="ECO:0000256" key="2">
    <source>
        <dbReference type="PROSITE-ProRule" id="PRU00023"/>
    </source>
</evidence>
<dbReference type="PROSITE" id="PS50297">
    <property type="entry name" value="ANK_REP_REGION"/>
    <property type="match status" value="2"/>
</dbReference>
<dbReference type="Pfam" id="PF24883">
    <property type="entry name" value="NPHP3_N"/>
    <property type="match status" value="1"/>
</dbReference>
<dbReference type="Gene3D" id="3.40.50.300">
    <property type="entry name" value="P-loop containing nucleotide triphosphate hydrolases"/>
    <property type="match status" value="1"/>
</dbReference>
<feature type="repeat" description="ANK" evidence="2">
    <location>
        <begin position="708"/>
        <end position="740"/>
    </location>
</feature>
<dbReference type="Pfam" id="PF12796">
    <property type="entry name" value="Ank_2"/>
    <property type="match status" value="2"/>
</dbReference>
<dbReference type="PANTHER" id="PTHR10039:SF5">
    <property type="entry name" value="NACHT DOMAIN-CONTAINING PROTEIN"/>
    <property type="match status" value="1"/>
</dbReference>
<feature type="domain" description="Nephrocystin 3-like N-terminal" evidence="3">
    <location>
        <begin position="30"/>
        <end position="228"/>
    </location>
</feature>
<feature type="repeat" description="ANK" evidence="2">
    <location>
        <begin position="738"/>
        <end position="770"/>
    </location>
</feature>
<keyword evidence="1" id="KW-0677">Repeat</keyword>
<reference evidence="4" key="1">
    <citation type="submission" date="2022-12" db="EMBL/GenBank/DDBJ databases">
        <authorList>
            <person name="Petersen C."/>
        </authorList>
    </citation>
    <scope>NUCLEOTIDE SEQUENCE</scope>
    <source>
        <strain evidence="4">IBT 16125</strain>
    </source>
</reference>
<dbReference type="InterPro" id="IPR056884">
    <property type="entry name" value="NPHP3-like_N"/>
</dbReference>
<sequence length="829" mass="94275">MLDNRPQDAMDRLSAGYEHDDDYHEAIFKGTGRWFFDDPCVKHWRDTDQSSILWLTSSPGQGKSSLAKTLATQSHDWWEERSLSSETDTIATIVSYYFFREGHARRMTAASTVSALLHQLLEKTPHPTFIHQTWNRLPTNRAVKNLLKEPQADFEKPWLDFDKVWPHFVRCASDARAGHFVCVLDAVDECDPSERRRLLRALGQFYSVISNQSSRNPRSVVKFFVTSRQLKGTLAQDFEGFRDAAGTTLTTLDADGLAHLIYLDMTLFVQVTLDGIPSEYQKRVEEILHGNKKKTWMWLRAATSLILNALREDRDEPLAFSGIGVLLEDFPMDIHDVYEKTLNMASAKWGTAMVEKMLRILLAAQRPLSLSELFLAGELSDSDQNAAISPEHRLSYWCLAERHPERKGLVMGLLDGVLLRNRATVILIHKSTRDFLLQKTKDQSYLLVKSTPSWQNSIDMAAGHEMLTRACLSFLLTLKMRFYVHYSEHRFKKPKIQRNMRREERKSPFLRYAAQYWPTHYSNLSKFAAETFLDAVRVLCTGHGPERNNWMYLYSGYGGWWWSDIDVVAHLGIVSLVGEILGKMRDTDDRRTGARDPDSWHKWPWRGICPLYKAVKWGDIKATRILFDHGFILRKGCECERSLTTAAGNGDTELVQLLLNQGANINSESEFRGTALADACHNGHEDVVKLLLDRGVEVNIGVSNIGLASRNPLEAAAYGGHLGIVKRLLEHGIHVHSHGTRALWEAAGEGHEEIVCLLLEKGVTPDVHYNSRSGSALCRAIRYGHKRVVQMLLEYGAGVFENEMKEALSKRNNEIAEMLLDPYISSLFS</sequence>
<dbReference type="InterPro" id="IPR002110">
    <property type="entry name" value="Ankyrin_rpt"/>
</dbReference>
<evidence type="ECO:0000313" key="4">
    <source>
        <dbReference type="EMBL" id="KAJ5454517.1"/>
    </source>
</evidence>
<dbReference type="EMBL" id="JAPVEA010000005">
    <property type="protein sequence ID" value="KAJ5454517.1"/>
    <property type="molecule type" value="Genomic_DNA"/>
</dbReference>
<name>A0AAD6C833_9EURO</name>
<keyword evidence="5" id="KW-1185">Reference proteome</keyword>
<evidence type="ECO:0000313" key="5">
    <source>
        <dbReference type="Proteomes" id="UP001213681"/>
    </source>
</evidence>
<organism evidence="4 5">
    <name type="scientific">Penicillium daleae</name>
    <dbReference type="NCBI Taxonomy" id="63821"/>
    <lineage>
        <taxon>Eukaryota</taxon>
        <taxon>Fungi</taxon>
        <taxon>Dikarya</taxon>
        <taxon>Ascomycota</taxon>
        <taxon>Pezizomycotina</taxon>
        <taxon>Eurotiomycetes</taxon>
        <taxon>Eurotiomycetidae</taxon>
        <taxon>Eurotiales</taxon>
        <taxon>Aspergillaceae</taxon>
        <taxon>Penicillium</taxon>
    </lineage>
</organism>
<feature type="repeat" description="ANK" evidence="2">
    <location>
        <begin position="671"/>
        <end position="703"/>
    </location>
</feature>
<feature type="repeat" description="ANK" evidence="2">
    <location>
        <begin position="638"/>
        <end position="670"/>
    </location>
</feature>
<dbReference type="SUPFAM" id="SSF48403">
    <property type="entry name" value="Ankyrin repeat"/>
    <property type="match status" value="1"/>
</dbReference>
<dbReference type="Gene3D" id="1.25.40.20">
    <property type="entry name" value="Ankyrin repeat-containing domain"/>
    <property type="match status" value="2"/>
</dbReference>
<dbReference type="GeneID" id="81599098"/>